<sequence>MVSELPRAARRCRVFQARMVSTISRASASWSTLFGVEAPLFDPPRTSCTAVLKSAKDFLASCPSSVEEERMAFQSIKKLMPDSCRCMDSTLLRGVADGLQGSPCSLPPGYISFCRKVTNRLFPKGWDSGLYENECLSCSPSLSGTIDSNRKEGGSLGTDIDHSSFLDVVTGIQRFELPRPEAQLMVVQSAGKPRPLTKFSSESLVLKPLHKSIYNRLSRFRWLCRGDLDDQKLSRAGFSAKEGETLVSGDYKGATDNLPIEVAEAILSELLKNAVCVPQDVRAYAMLILRPLVWNLEEGLSFVPSVGQMMGSYLSFPLLCLQNYTAFSWAARSEGIKVSEIPLLINGDDILYQSKPSFAPVWMSVVSQLGLEVERTKTSVDPSFGSLNSTLVRWVGVNLRVIPTFRFGMFRRADDVSSLPDTFRSFLRGRKSSLRFKAAREFFRWHLPVLRSTRLTLPELGFRGLLAWRMGVLFDFPVHRSAFSVPRLPKKHNVVFSSEKVTFVSEATLSAELKEMNGREMAAWKFGVSWRCVESEYTSQCIRRCIALSTIRGSSGPCFKELLAPGFGVRVSPLSRREWQDEFLAQKECREESYPLFSDILCLQRLEDYDEGPPPPYADVCLEADVVVGESLRKEVK</sequence>
<keyword evidence="2" id="KW-0808">Transferase</keyword>
<protein>
    <submittedName>
        <fullName evidence="4">RNA dependent RNA polymerase</fullName>
    </submittedName>
</protein>
<evidence type="ECO:0000313" key="5">
    <source>
        <dbReference type="Proteomes" id="UP000829926"/>
    </source>
</evidence>
<proteinExistence type="predicted"/>
<dbReference type="InterPro" id="IPR008686">
    <property type="entry name" value="RNA_pol_mitovir"/>
</dbReference>
<name>A0ABX6FM97_9VIRU</name>
<keyword evidence="3" id="KW-0548">Nucleotidyltransferase</keyword>
<dbReference type="Pfam" id="PF05919">
    <property type="entry name" value="Mitovir_RNA_pol"/>
    <property type="match status" value="1"/>
</dbReference>
<evidence type="ECO:0000256" key="1">
    <source>
        <dbReference type="ARBA" id="ARBA00022484"/>
    </source>
</evidence>
<keyword evidence="1" id="KW-0696">RNA-directed RNA polymerase</keyword>
<dbReference type="EMBL" id="MN532657">
    <property type="protein sequence ID" value="QGY72600.1"/>
    <property type="molecule type" value="Genomic_RNA"/>
</dbReference>
<dbReference type="InterPro" id="IPR043502">
    <property type="entry name" value="DNA/RNA_pol_sf"/>
</dbReference>
<evidence type="ECO:0000313" key="4">
    <source>
        <dbReference type="EMBL" id="QGY72600.1"/>
    </source>
</evidence>
<dbReference type="Proteomes" id="UP000829926">
    <property type="component" value="Segment"/>
</dbReference>
<keyword evidence="5" id="KW-1185">Reference proteome</keyword>
<organism evidence="4 5">
    <name type="scientific">Plasmopara viticola lesion associated ourmia-like virus 70</name>
    <dbReference type="NCBI Taxonomy" id="2686543"/>
    <lineage>
        <taxon>Viruses</taxon>
        <taxon>Riboviria</taxon>
        <taxon>Orthornavirae</taxon>
        <taxon>Lenarviricota</taxon>
        <taxon>Miaviricetes</taxon>
        <taxon>Ourlivirales</taxon>
        <taxon>Botourmiaviridae</taxon>
        <taxon>Scleroulivirus</taxon>
        <taxon>Scleroulivirus iotaplasmoparae</taxon>
    </lineage>
</organism>
<dbReference type="GeneID" id="80538801"/>
<evidence type="ECO:0000256" key="2">
    <source>
        <dbReference type="ARBA" id="ARBA00022679"/>
    </source>
</evidence>
<dbReference type="SUPFAM" id="SSF56672">
    <property type="entry name" value="DNA/RNA polymerases"/>
    <property type="match status" value="1"/>
</dbReference>
<reference evidence="4 5" key="1">
    <citation type="journal article" date="2020" name="Virus Evol.">
        <title>Analysis of the virome associated to grapevine downy mildew lesions reveals new mycovirus lineages.</title>
        <authorList>
            <person name="Chiapello M."/>
            <person name="Rodriguez-Romero J."/>
            <person name="Ayllon M.A."/>
            <person name="Turina M."/>
        </authorList>
    </citation>
    <scope>NUCLEOTIDE SEQUENCE [LARGE SCALE GENOMIC DNA]</scope>
    <source>
        <strain evidence="4">DMS8_24225</strain>
    </source>
</reference>
<evidence type="ECO:0000256" key="3">
    <source>
        <dbReference type="ARBA" id="ARBA00022695"/>
    </source>
</evidence>
<accession>A0ABX6FM97</accession>
<dbReference type="RefSeq" id="YP_010800264.1">
    <property type="nucleotide sequence ID" value="NC_076799.1"/>
</dbReference>